<evidence type="ECO:0000256" key="3">
    <source>
        <dbReference type="SAM" id="MobiDB-lite"/>
    </source>
</evidence>
<dbReference type="AlphaFoldDB" id="A0AAD8TNQ5"/>
<dbReference type="InterPro" id="IPR036967">
    <property type="entry name" value="Ribosomal_uS11_sf"/>
</dbReference>
<dbReference type="GO" id="GO:0003735">
    <property type="term" value="F:structural constituent of ribosome"/>
    <property type="evidence" value="ECO:0007669"/>
    <property type="project" value="InterPro"/>
</dbReference>
<gene>
    <name evidence="4" type="ORF">QYE76_047392</name>
</gene>
<dbReference type="EMBL" id="JAUUTY010000002">
    <property type="protein sequence ID" value="KAK1686544.1"/>
    <property type="molecule type" value="Genomic_DNA"/>
</dbReference>
<dbReference type="GO" id="GO:0006412">
    <property type="term" value="P:translation"/>
    <property type="evidence" value="ECO:0007669"/>
    <property type="project" value="InterPro"/>
</dbReference>
<proteinExistence type="predicted"/>
<feature type="region of interest" description="Disordered" evidence="3">
    <location>
        <begin position="28"/>
        <end position="58"/>
    </location>
</feature>
<evidence type="ECO:0000256" key="1">
    <source>
        <dbReference type="ARBA" id="ARBA00022980"/>
    </source>
</evidence>
<keyword evidence="5" id="KW-1185">Reference proteome</keyword>
<comment type="caution">
    <text evidence="4">The sequence shown here is derived from an EMBL/GenBank/DDBJ whole genome shotgun (WGS) entry which is preliminary data.</text>
</comment>
<evidence type="ECO:0000313" key="4">
    <source>
        <dbReference type="EMBL" id="KAK1686544.1"/>
    </source>
</evidence>
<dbReference type="InterPro" id="IPR011032">
    <property type="entry name" value="GroES-like_sf"/>
</dbReference>
<dbReference type="GO" id="GO:0005840">
    <property type="term" value="C:ribosome"/>
    <property type="evidence" value="ECO:0007669"/>
    <property type="project" value="UniProtKB-KW"/>
</dbReference>
<dbReference type="GO" id="GO:1990904">
    <property type="term" value="C:ribonucleoprotein complex"/>
    <property type="evidence" value="ECO:0007669"/>
    <property type="project" value="UniProtKB-KW"/>
</dbReference>
<dbReference type="Gene3D" id="3.90.180.10">
    <property type="entry name" value="Medium-chain alcohol dehydrogenases, catalytic domain"/>
    <property type="match status" value="1"/>
</dbReference>
<keyword evidence="2" id="KW-0687">Ribonucleoprotein</keyword>
<organism evidence="4 5">
    <name type="scientific">Lolium multiflorum</name>
    <name type="common">Italian ryegrass</name>
    <name type="synonym">Lolium perenne subsp. multiflorum</name>
    <dbReference type="NCBI Taxonomy" id="4521"/>
    <lineage>
        <taxon>Eukaryota</taxon>
        <taxon>Viridiplantae</taxon>
        <taxon>Streptophyta</taxon>
        <taxon>Embryophyta</taxon>
        <taxon>Tracheophyta</taxon>
        <taxon>Spermatophyta</taxon>
        <taxon>Magnoliopsida</taxon>
        <taxon>Liliopsida</taxon>
        <taxon>Poales</taxon>
        <taxon>Poaceae</taxon>
        <taxon>BOP clade</taxon>
        <taxon>Pooideae</taxon>
        <taxon>Poodae</taxon>
        <taxon>Poeae</taxon>
        <taxon>Poeae Chloroplast Group 2 (Poeae type)</taxon>
        <taxon>Loliodinae</taxon>
        <taxon>Loliinae</taxon>
        <taxon>Lolium</taxon>
    </lineage>
</organism>
<keyword evidence="1" id="KW-0689">Ribosomal protein</keyword>
<reference evidence="4" key="1">
    <citation type="submission" date="2023-07" db="EMBL/GenBank/DDBJ databases">
        <title>A chromosome-level genome assembly of Lolium multiflorum.</title>
        <authorList>
            <person name="Chen Y."/>
            <person name="Copetti D."/>
            <person name="Kolliker R."/>
            <person name="Studer B."/>
        </authorList>
    </citation>
    <scope>NUCLEOTIDE SEQUENCE</scope>
    <source>
        <strain evidence="4">02402/16</strain>
        <tissue evidence="4">Leaf</tissue>
    </source>
</reference>
<dbReference type="Proteomes" id="UP001231189">
    <property type="component" value="Unassembled WGS sequence"/>
</dbReference>
<evidence type="ECO:0000313" key="5">
    <source>
        <dbReference type="Proteomes" id="UP001231189"/>
    </source>
</evidence>
<sequence>MIGKIEDDGYGSQPSLVSTWVGAATPARNTGQHCCRDATPRKRSSRRPEAAPSAIRHRAGPSAVRRCRSLEYITALHTKLRVTGGNKTKTPGPGAQSSLRALARSCMKIGHIGFFFHDAGSKAALFWLIVGSTRTLSLVSRRDVTIKVLYCGICHSDLHTIKADWRNDIYTYTVVPG</sequence>
<dbReference type="Gene3D" id="3.30.420.80">
    <property type="entry name" value="Ribosomal protein S11"/>
    <property type="match status" value="1"/>
</dbReference>
<dbReference type="SUPFAM" id="SSF50129">
    <property type="entry name" value="GroES-like"/>
    <property type="match status" value="1"/>
</dbReference>
<evidence type="ECO:0000256" key="2">
    <source>
        <dbReference type="ARBA" id="ARBA00023274"/>
    </source>
</evidence>
<accession>A0AAD8TNQ5</accession>
<name>A0AAD8TNQ5_LOLMU</name>
<protein>
    <submittedName>
        <fullName evidence="4">Uncharacterized protein</fullName>
    </submittedName>
</protein>